<feature type="zinc finger region" description="C3H1-type" evidence="1">
    <location>
        <begin position="74"/>
        <end position="96"/>
    </location>
</feature>
<sequence length="205" mass="21829">MAFCTYEATFISVKEPKPGKFPRSKSAGANVPRPPCPVTSYVESLEKRASALTFLEPQVGSAGSSGHPELCFKPCLYLAYGSCPSGTSCNFCHLPHPNRAKYGRDRELLRQLSEADLLGLILPHLRAKKIQGADHLLDLMEAHLASLPAAPSQIRPSQIRGLANVGGRLGRLGFRQLVLLALRGPGVPGVQAALAALKPEVASGV</sequence>
<evidence type="ECO:0000313" key="4">
    <source>
        <dbReference type="Proteomes" id="UP001178507"/>
    </source>
</evidence>
<organism evidence="3 4">
    <name type="scientific">Effrenium voratum</name>
    <dbReference type="NCBI Taxonomy" id="2562239"/>
    <lineage>
        <taxon>Eukaryota</taxon>
        <taxon>Sar</taxon>
        <taxon>Alveolata</taxon>
        <taxon>Dinophyceae</taxon>
        <taxon>Suessiales</taxon>
        <taxon>Symbiodiniaceae</taxon>
        <taxon>Effrenium</taxon>
    </lineage>
</organism>
<keyword evidence="4" id="KW-1185">Reference proteome</keyword>
<dbReference type="GO" id="GO:0008270">
    <property type="term" value="F:zinc ion binding"/>
    <property type="evidence" value="ECO:0007669"/>
    <property type="project" value="UniProtKB-KW"/>
</dbReference>
<keyword evidence="1" id="KW-0863">Zinc-finger</keyword>
<keyword evidence="1" id="KW-0479">Metal-binding</keyword>
<evidence type="ECO:0000256" key="1">
    <source>
        <dbReference type="PROSITE-ProRule" id="PRU00723"/>
    </source>
</evidence>
<reference evidence="3" key="1">
    <citation type="submission" date="2023-08" db="EMBL/GenBank/DDBJ databases">
        <authorList>
            <person name="Chen Y."/>
            <person name="Shah S."/>
            <person name="Dougan E. K."/>
            <person name="Thang M."/>
            <person name="Chan C."/>
        </authorList>
    </citation>
    <scope>NUCLEOTIDE SEQUENCE</scope>
</reference>
<name>A0AA36IV80_9DINO</name>
<comment type="caution">
    <text evidence="3">The sequence shown here is derived from an EMBL/GenBank/DDBJ whole genome shotgun (WGS) entry which is preliminary data.</text>
</comment>
<proteinExistence type="predicted"/>
<dbReference type="Proteomes" id="UP001178507">
    <property type="component" value="Unassembled WGS sequence"/>
</dbReference>
<keyword evidence="1" id="KW-0862">Zinc</keyword>
<dbReference type="EMBL" id="CAUJNA010002557">
    <property type="protein sequence ID" value="CAJ1393384.1"/>
    <property type="molecule type" value="Genomic_DNA"/>
</dbReference>
<gene>
    <name evidence="3" type="ORF">EVOR1521_LOCUS18261</name>
</gene>
<evidence type="ECO:0000259" key="2">
    <source>
        <dbReference type="PROSITE" id="PS50103"/>
    </source>
</evidence>
<protein>
    <recommendedName>
        <fullName evidence="2">C3H1-type domain-containing protein</fullName>
    </recommendedName>
</protein>
<dbReference type="InterPro" id="IPR000571">
    <property type="entry name" value="Znf_CCCH"/>
</dbReference>
<evidence type="ECO:0000313" key="3">
    <source>
        <dbReference type="EMBL" id="CAJ1393384.1"/>
    </source>
</evidence>
<accession>A0AA36IV80</accession>
<feature type="domain" description="C3H1-type" evidence="2">
    <location>
        <begin position="74"/>
        <end position="96"/>
    </location>
</feature>
<dbReference type="AlphaFoldDB" id="A0AA36IV80"/>
<dbReference type="PROSITE" id="PS50103">
    <property type="entry name" value="ZF_C3H1"/>
    <property type="match status" value="1"/>
</dbReference>